<evidence type="ECO:0000313" key="1">
    <source>
        <dbReference type="EMBL" id="OAS18366.1"/>
    </source>
</evidence>
<dbReference type="OrthoDB" id="2623831at2"/>
<evidence type="ECO:0000313" key="2">
    <source>
        <dbReference type="Proteomes" id="UP000078454"/>
    </source>
</evidence>
<keyword evidence="2" id="KW-1185">Reference proteome</keyword>
<organism evidence="1 2">
    <name type="scientific">Paenibacillus oryzisoli</name>
    <dbReference type="NCBI Taxonomy" id="1850517"/>
    <lineage>
        <taxon>Bacteria</taxon>
        <taxon>Bacillati</taxon>
        <taxon>Bacillota</taxon>
        <taxon>Bacilli</taxon>
        <taxon>Bacillales</taxon>
        <taxon>Paenibacillaceae</taxon>
        <taxon>Paenibacillus</taxon>
    </lineage>
</organism>
<protein>
    <submittedName>
        <fullName evidence="1">Uncharacterized protein</fullName>
    </submittedName>
</protein>
<proteinExistence type="predicted"/>
<dbReference type="AlphaFoldDB" id="A0A198ABC6"/>
<sequence>MKKWKRIITIIALSTSVIVGSTVGVIYNDSKNTHSDNSESVIPITLSLEEELWNVDLVVKGTVVSQEDSYSKDAGVPSKRSFNIDITPSTIKVDKVLYGSTDSSTITYLQHGLSTDKEASKRFVKQGEEVVLILSKTEDGKYWSYNFGDGQWTIKDGKVISDATSNRLLKYKNYPSDMFVNEIAEIAKNKRKNKEYQQ</sequence>
<dbReference type="EMBL" id="LYPB01000065">
    <property type="protein sequence ID" value="OAS18366.1"/>
    <property type="molecule type" value="Genomic_DNA"/>
</dbReference>
<name>A0A198ABC6_9BACL</name>
<dbReference type="RefSeq" id="WP_068664372.1">
    <property type="nucleotide sequence ID" value="NZ_LYPB01000065.1"/>
</dbReference>
<reference evidence="1 2" key="1">
    <citation type="submission" date="2016-05" db="EMBL/GenBank/DDBJ databases">
        <title>Paenibacillus sp. 1ZS3-15 nov., isolated from the rhizosphere soil.</title>
        <authorList>
            <person name="Zhang X.X."/>
            <person name="Zhang J."/>
        </authorList>
    </citation>
    <scope>NUCLEOTIDE SEQUENCE [LARGE SCALE GENOMIC DNA]</scope>
    <source>
        <strain evidence="1 2">1ZS3-15</strain>
    </source>
</reference>
<gene>
    <name evidence="1" type="ORF">A8708_00060</name>
</gene>
<comment type="caution">
    <text evidence="1">The sequence shown here is derived from an EMBL/GenBank/DDBJ whole genome shotgun (WGS) entry which is preliminary data.</text>
</comment>
<accession>A0A198ABC6</accession>
<dbReference type="Proteomes" id="UP000078454">
    <property type="component" value="Unassembled WGS sequence"/>
</dbReference>